<reference evidence="12" key="1">
    <citation type="submission" date="2021-01" db="EMBL/GenBank/DDBJ databases">
        <authorList>
            <person name="Corre E."/>
            <person name="Pelletier E."/>
            <person name="Niang G."/>
            <person name="Scheremetjew M."/>
            <person name="Finn R."/>
            <person name="Kale V."/>
            <person name="Holt S."/>
            <person name="Cochrane G."/>
            <person name="Meng A."/>
            <person name="Brown T."/>
            <person name="Cohen L."/>
        </authorList>
    </citation>
    <scope>NUCLEOTIDE SEQUENCE</scope>
    <source>
        <strain evidence="12">CCMP219</strain>
    </source>
</reference>
<comment type="function">
    <text evidence="11">Removes the formyl group from the N-terminal Met of newly synthesized proteins.</text>
</comment>
<evidence type="ECO:0000256" key="2">
    <source>
        <dbReference type="ARBA" id="ARBA00010759"/>
    </source>
</evidence>
<name>A0A7R9VI18_9CHLO</name>
<dbReference type="EMBL" id="HBEC01028513">
    <property type="protein sequence ID" value="CAD8295689.1"/>
    <property type="molecule type" value="Transcribed_RNA"/>
</dbReference>
<dbReference type="PRINTS" id="PR01576">
    <property type="entry name" value="PDEFORMYLASE"/>
</dbReference>
<organism evidence="12">
    <name type="scientific">Chlamydomonas euryale</name>
    <dbReference type="NCBI Taxonomy" id="1486919"/>
    <lineage>
        <taxon>Eukaryota</taxon>
        <taxon>Viridiplantae</taxon>
        <taxon>Chlorophyta</taxon>
        <taxon>core chlorophytes</taxon>
        <taxon>Chlorophyceae</taxon>
        <taxon>CS clade</taxon>
        <taxon>Chlamydomonadales</taxon>
        <taxon>Chlamydomonadaceae</taxon>
        <taxon>Chlamydomonas</taxon>
    </lineage>
</organism>
<evidence type="ECO:0000256" key="7">
    <source>
        <dbReference type="ARBA" id="ARBA00022801"/>
    </source>
</evidence>
<dbReference type="InterPro" id="IPR036821">
    <property type="entry name" value="Peptide_deformylase_sf"/>
</dbReference>
<evidence type="ECO:0000256" key="3">
    <source>
        <dbReference type="ARBA" id="ARBA00012175"/>
    </source>
</evidence>
<evidence type="ECO:0000256" key="1">
    <source>
        <dbReference type="ARBA" id="ARBA00004229"/>
    </source>
</evidence>
<dbReference type="FunFam" id="3.90.45.10:FF:000006">
    <property type="entry name" value="Peptide deformylase"/>
    <property type="match status" value="1"/>
</dbReference>
<dbReference type="GO" id="GO:0009507">
    <property type="term" value="C:chloroplast"/>
    <property type="evidence" value="ECO:0007669"/>
    <property type="project" value="UniProtKB-SubCell"/>
</dbReference>
<dbReference type="Pfam" id="PF01327">
    <property type="entry name" value="Pep_deformylase"/>
    <property type="match status" value="1"/>
</dbReference>
<keyword evidence="9 11" id="KW-0809">Transit peptide</keyword>
<evidence type="ECO:0000256" key="11">
    <source>
        <dbReference type="RuleBase" id="RU362111"/>
    </source>
</evidence>
<accession>A0A7R9VI18</accession>
<evidence type="ECO:0000256" key="10">
    <source>
        <dbReference type="ARBA" id="ARBA00023004"/>
    </source>
</evidence>
<evidence type="ECO:0000256" key="6">
    <source>
        <dbReference type="ARBA" id="ARBA00022723"/>
    </source>
</evidence>
<dbReference type="InterPro" id="IPR023635">
    <property type="entry name" value="Peptide_deformylase"/>
</dbReference>
<gene>
    <name evidence="12" type="ORF">CEUR00632_LOCUS13128</name>
</gene>
<dbReference type="SUPFAM" id="SSF56420">
    <property type="entry name" value="Peptide deformylase"/>
    <property type="match status" value="1"/>
</dbReference>
<keyword evidence="6 11" id="KW-0479">Metal-binding</keyword>
<keyword evidence="10" id="KW-0408">Iron</keyword>
<dbReference type="PANTHER" id="PTHR10458:SF22">
    <property type="entry name" value="PEPTIDE DEFORMYLASE"/>
    <property type="match status" value="1"/>
</dbReference>
<dbReference type="GO" id="GO:0042586">
    <property type="term" value="F:peptide deformylase activity"/>
    <property type="evidence" value="ECO:0007669"/>
    <property type="project" value="UniProtKB-EC"/>
</dbReference>
<dbReference type="GO" id="GO:0006412">
    <property type="term" value="P:translation"/>
    <property type="evidence" value="ECO:0007669"/>
    <property type="project" value="UniProtKB-KW"/>
</dbReference>
<comment type="catalytic activity">
    <reaction evidence="11">
        <text>N-terminal N-formyl-L-methionyl-[peptide] + H2O = N-terminal L-methionyl-[peptide] + formate</text>
        <dbReference type="Rhea" id="RHEA:24420"/>
        <dbReference type="Rhea" id="RHEA-COMP:10639"/>
        <dbReference type="Rhea" id="RHEA-COMP:10640"/>
        <dbReference type="ChEBI" id="CHEBI:15377"/>
        <dbReference type="ChEBI" id="CHEBI:15740"/>
        <dbReference type="ChEBI" id="CHEBI:49298"/>
        <dbReference type="ChEBI" id="CHEBI:64731"/>
        <dbReference type="EC" id="3.5.1.88"/>
    </reaction>
</comment>
<dbReference type="CDD" id="cd00487">
    <property type="entry name" value="Pep_deformylase"/>
    <property type="match status" value="1"/>
</dbReference>
<comment type="subcellular location">
    <subcellularLocation>
        <location evidence="1 11">Plastid</location>
        <location evidence="1 11">Chloroplast</location>
    </subcellularLocation>
</comment>
<keyword evidence="4 11" id="KW-0150">Chloroplast</keyword>
<dbReference type="EC" id="3.5.1.88" evidence="3 11"/>
<dbReference type="NCBIfam" id="NF001159">
    <property type="entry name" value="PRK00150.1-3"/>
    <property type="match status" value="1"/>
</dbReference>
<comment type="similarity">
    <text evidence="2 11">Belongs to the polypeptide deformylase family.</text>
</comment>
<protein>
    <recommendedName>
        <fullName evidence="3 11">Peptide deformylase</fullName>
        <ecNumber evidence="3 11">3.5.1.88</ecNumber>
    </recommendedName>
</protein>
<evidence type="ECO:0000256" key="4">
    <source>
        <dbReference type="ARBA" id="ARBA00022528"/>
    </source>
</evidence>
<dbReference type="AlphaFoldDB" id="A0A7R9VI18"/>
<dbReference type="PANTHER" id="PTHR10458">
    <property type="entry name" value="PEPTIDE DEFORMYLASE"/>
    <property type="match status" value="1"/>
</dbReference>
<keyword evidence="8 11" id="KW-0648">Protein biosynthesis</keyword>
<evidence type="ECO:0000256" key="9">
    <source>
        <dbReference type="ARBA" id="ARBA00022946"/>
    </source>
</evidence>
<sequence>MSLTLRAGTLLRARAASRPVRPGRAGSGWSRGVWARAGGFGAPQVSRDLKVPAKLPTVTQLEWSSPLEIVKYPDPRLRAVNAKVGVFDESLLRLAKEMIEVMYQDDGVGLAAPQVGINLRLMVFNPDGQGKPGNEAILCNPEIMSMGGQKVAMEEGCLSFPRIYGRVERPRDVVVRAQNERGEPVQLQLGKDGGGSEWIARIFQHEYDHLQGTLFHDRMSKDVLTTVRDKLVALEDTFEAANPGVKIQRLPRPKPQKGF</sequence>
<dbReference type="NCBIfam" id="TIGR00079">
    <property type="entry name" value="pept_deformyl"/>
    <property type="match status" value="1"/>
</dbReference>
<evidence type="ECO:0000256" key="8">
    <source>
        <dbReference type="ARBA" id="ARBA00022917"/>
    </source>
</evidence>
<dbReference type="Gene3D" id="3.90.45.10">
    <property type="entry name" value="Peptide deformylase"/>
    <property type="match status" value="1"/>
</dbReference>
<keyword evidence="7 11" id="KW-0378">Hydrolase</keyword>
<proteinExistence type="inferred from homology"/>
<dbReference type="HAMAP" id="MF_00163">
    <property type="entry name" value="Pep_deformylase"/>
    <property type="match status" value="1"/>
</dbReference>
<evidence type="ECO:0000256" key="5">
    <source>
        <dbReference type="ARBA" id="ARBA00022640"/>
    </source>
</evidence>
<keyword evidence="5 11" id="KW-0934">Plastid</keyword>
<dbReference type="GO" id="GO:0046872">
    <property type="term" value="F:metal ion binding"/>
    <property type="evidence" value="ECO:0007669"/>
    <property type="project" value="UniProtKB-KW"/>
</dbReference>
<evidence type="ECO:0000313" key="12">
    <source>
        <dbReference type="EMBL" id="CAD8295689.1"/>
    </source>
</evidence>